<evidence type="ECO:0000313" key="2">
    <source>
        <dbReference type="Proteomes" id="UP000292346"/>
    </source>
</evidence>
<dbReference type="AlphaFoldDB" id="A0A4R0HEM5"/>
<sequence>MKRVALWLIQVVGEGNDFTKESLRDAFPGVSQVDRRLRDLRDFGWRIDTSREDVALGTHQQRFVTLGVPVWEPGRAGQRSKGPAAIGAGRRRQVLSADRHMCRSCGITPGDTYAGTYETAQLDIARRKVVKPDGSVDIELVTECNRCRVGGRDLEASLPAVVAGVTALSSAERRVLAGWMEADAREFSRLERVWSEYRTLPAESREVVRAELDLD</sequence>
<organism evidence="1 2">
    <name type="scientific">Kribbella soli</name>
    <dbReference type="NCBI Taxonomy" id="1124743"/>
    <lineage>
        <taxon>Bacteria</taxon>
        <taxon>Bacillati</taxon>
        <taxon>Actinomycetota</taxon>
        <taxon>Actinomycetes</taxon>
        <taxon>Propionibacteriales</taxon>
        <taxon>Kribbellaceae</taxon>
        <taxon>Kribbella</taxon>
    </lineage>
</organism>
<evidence type="ECO:0008006" key="3">
    <source>
        <dbReference type="Google" id="ProtNLM"/>
    </source>
</evidence>
<gene>
    <name evidence="1" type="ORF">E0H45_16800</name>
</gene>
<protein>
    <recommendedName>
        <fullName evidence="3">HNH endonuclease</fullName>
    </recommendedName>
</protein>
<evidence type="ECO:0000313" key="1">
    <source>
        <dbReference type="EMBL" id="TCC08763.1"/>
    </source>
</evidence>
<name>A0A4R0HEM5_9ACTN</name>
<dbReference type="Proteomes" id="UP000292346">
    <property type="component" value="Unassembled WGS sequence"/>
</dbReference>
<proteinExistence type="predicted"/>
<comment type="caution">
    <text evidence="1">The sequence shown here is derived from an EMBL/GenBank/DDBJ whole genome shotgun (WGS) entry which is preliminary data.</text>
</comment>
<accession>A0A4R0HEM5</accession>
<keyword evidence="2" id="KW-1185">Reference proteome</keyword>
<dbReference type="EMBL" id="SJJZ01000002">
    <property type="protein sequence ID" value="TCC08763.1"/>
    <property type="molecule type" value="Genomic_DNA"/>
</dbReference>
<reference evidence="1 2" key="1">
    <citation type="submission" date="2019-02" db="EMBL/GenBank/DDBJ databases">
        <title>Kribbella capetownensis sp. nov. and Kribbella speibonae sp. nov., isolated from soil.</title>
        <authorList>
            <person name="Curtis S.M."/>
            <person name="Norton I."/>
            <person name="Everest G.J."/>
            <person name="Meyers P.R."/>
        </authorList>
    </citation>
    <scope>NUCLEOTIDE SEQUENCE [LARGE SCALE GENOMIC DNA]</scope>
    <source>
        <strain evidence="1 2">KCTC 29219</strain>
    </source>
</reference>
<dbReference type="OrthoDB" id="3823469at2"/>